<evidence type="ECO:0000256" key="5">
    <source>
        <dbReference type="PIRSR" id="PIRSR606118-50"/>
    </source>
</evidence>
<dbReference type="PROSITE" id="PS00397">
    <property type="entry name" value="RECOMBINASES_1"/>
    <property type="match status" value="1"/>
</dbReference>
<keyword evidence="4" id="KW-0233">DNA recombination</keyword>
<keyword evidence="3" id="KW-0238">DNA-binding</keyword>
<dbReference type="RefSeq" id="WP_107576034.1">
    <property type="nucleotide sequence ID" value="NZ_PZPL01000002.1"/>
</dbReference>
<dbReference type="InterPro" id="IPR006119">
    <property type="entry name" value="Resolv_N"/>
</dbReference>
<feature type="domain" description="Resolvase/invertase-type recombinase catalytic" evidence="7">
    <location>
        <begin position="3"/>
        <end position="139"/>
    </location>
</feature>
<keyword evidence="9" id="KW-1185">Reference proteome</keyword>
<dbReference type="Pfam" id="PF02796">
    <property type="entry name" value="HTH_7"/>
    <property type="match status" value="1"/>
</dbReference>
<feature type="active site" description="O-(5'-phospho-DNA)-serine intermediate" evidence="5 6">
    <location>
        <position position="11"/>
    </location>
</feature>
<dbReference type="GO" id="GO:0003677">
    <property type="term" value="F:DNA binding"/>
    <property type="evidence" value="ECO:0007669"/>
    <property type="project" value="UniProtKB-KW"/>
</dbReference>
<dbReference type="Proteomes" id="UP000241085">
    <property type="component" value="Unassembled WGS sequence"/>
</dbReference>
<dbReference type="InterPro" id="IPR006120">
    <property type="entry name" value="Resolvase_HTH_dom"/>
</dbReference>
<evidence type="ECO:0000256" key="3">
    <source>
        <dbReference type="ARBA" id="ARBA00023125"/>
    </source>
</evidence>
<dbReference type="PROSITE" id="PS51736">
    <property type="entry name" value="RECOMBINASES_3"/>
    <property type="match status" value="1"/>
</dbReference>
<accession>A0A2T4UNW8</accession>
<dbReference type="Pfam" id="PF00239">
    <property type="entry name" value="Resolvase"/>
    <property type="match status" value="1"/>
</dbReference>
<comment type="similarity">
    <text evidence="1">Belongs to the site-specific recombinase resolvase family.</text>
</comment>
<dbReference type="InterPro" id="IPR006118">
    <property type="entry name" value="Recombinase_CS"/>
</dbReference>
<organism evidence="8 9">
    <name type="scientific">Rathayibacter caricis DSM 15933</name>
    <dbReference type="NCBI Taxonomy" id="1328867"/>
    <lineage>
        <taxon>Bacteria</taxon>
        <taxon>Bacillati</taxon>
        <taxon>Actinomycetota</taxon>
        <taxon>Actinomycetes</taxon>
        <taxon>Micrococcales</taxon>
        <taxon>Microbacteriaceae</taxon>
        <taxon>Rathayibacter</taxon>
    </lineage>
</organism>
<dbReference type="InterPro" id="IPR050639">
    <property type="entry name" value="SSR_resolvase"/>
</dbReference>
<dbReference type="SUPFAM" id="SSF53041">
    <property type="entry name" value="Resolvase-like"/>
    <property type="match status" value="1"/>
</dbReference>
<evidence type="ECO:0000313" key="8">
    <source>
        <dbReference type="EMBL" id="PTL71226.1"/>
    </source>
</evidence>
<keyword evidence="2" id="KW-0229">DNA integration</keyword>
<dbReference type="Gene3D" id="3.40.50.1390">
    <property type="entry name" value="Resolvase, N-terminal catalytic domain"/>
    <property type="match status" value="1"/>
</dbReference>
<dbReference type="PANTHER" id="PTHR30461:SF2">
    <property type="entry name" value="SERINE RECOMBINASE PINE-RELATED"/>
    <property type="match status" value="1"/>
</dbReference>
<dbReference type="GO" id="GO:0015074">
    <property type="term" value="P:DNA integration"/>
    <property type="evidence" value="ECO:0007669"/>
    <property type="project" value="UniProtKB-KW"/>
</dbReference>
<dbReference type="GO" id="GO:0000150">
    <property type="term" value="F:DNA strand exchange activity"/>
    <property type="evidence" value="ECO:0007669"/>
    <property type="project" value="InterPro"/>
</dbReference>
<sequence length="209" mass="22639">MAALVGYARVSTDKQDATAQRDALEAAGVPSERIYVDSGLTGRNRERPALREALAACDTGSTLMVTKLDRLARSITDARDIVDELTRRGVKLSIGGSVHDPEDPIGRLLFNVLAMVAEFEGDLIRSRTKEGMKIAKAKGRLRGRAPKLSPKIEAHLVAEHHAGNYTVAELAAEFKVARSTVYRAVQRAQLKDVRTAEVALALPPADESL</sequence>
<comment type="caution">
    <text evidence="8">The sequence shown here is derived from an EMBL/GenBank/DDBJ whole genome shotgun (WGS) entry which is preliminary data.</text>
</comment>
<evidence type="ECO:0000256" key="2">
    <source>
        <dbReference type="ARBA" id="ARBA00022908"/>
    </source>
</evidence>
<reference evidence="8 9" key="1">
    <citation type="submission" date="2018-03" db="EMBL/GenBank/DDBJ databases">
        <title>Bacteriophage NCPPB3778 and a type I-E CRISPR drive the evolution of the US Biological Select Agent, Rathayibacter toxicus.</title>
        <authorList>
            <person name="Davis E.W.II."/>
            <person name="Tabima J.F."/>
            <person name="Weisberg A.J."/>
            <person name="Dantas Lopes L."/>
            <person name="Wiseman M.S."/>
            <person name="Wiseman M.S."/>
            <person name="Pupko T."/>
            <person name="Belcher M.S."/>
            <person name="Sechler A.J."/>
            <person name="Tancos M.A."/>
            <person name="Schroeder B.K."/>
            <person name="Murray T.D."/>
            <person name="Luster D.G."/>
            <person name="Schneider W.L."/>
            <person name="Rogers E."/>
            <person name="Andreote F.D."/>
            <person name="Grunwald N.J."/>
            <person name="Putnam M.L."/>
            <person name="Chang J.H."/>
        </authorList>
    </citation>
    <scope>NUCLEOTIDE SEQUENCE [LARGE SCALE GENOMIC DNA]</scope>
    <source>
        <strain evidence="8 9">DSM 15933</strain>
    </source>
</reference>
<protein>
    <submittedName>
        <fullName evidence="8">Recombinase</fullName>
    </submittedName>
</protein>
<evidence type="ECO:0000313" key="9">
    <source>
        <dbReference type="Proteomes" id="UP000241085"/>
    </source>
</evidence>
<dbReference type="InterPro" id="IPR036162">
    <property type="entry name" value="Resolvase-like_N_sf"/>
</dbReference>
<evidence type="ECO:0000256" key="1">
    <source>
        <dbReference type="ARBA" id="ARBA00009913"/>
    </source>
</evidence>
<dbReference type="PANTHER" id="PTHR30461">
    <property type="entry name" value="DNA-INVERTASE FROM LAMBDOID PROPHAGE"/>
    <property type="match status" value="1"/>
</dbReference>
<evidence type="ECO:0000256" key="4">
    <source>
        <dbReference type="ARBA" id="ARBA00023172"/>
    </source>
</evidence>
<dbReference type="CDD" id="cd03768">
    <property type="entry name" value="SR_ResInv"/>
    <property type="match status" value="1"/>
</dbReference>
<gene>
    <name evidence="8" type="ORF">C1I63_18470</name>
</gene>
<dbReference type="AlphaFoldDB" id="A0A2T4UNW8"/>
<name>A0A2T4UNW8_9MICO</name>
<evidence type="ECO:0000256" key="6">
    <source>
        <dbReference type="PROSITE-ProRule" id="PRU10137"/>
    </source>
</evidence>
<evidence type="ECO:0000259" key="7">
    <source>
        <dbReference type="PROSITE" id="PS51736"/>
    </source>
</evidence>
<dbReference type="EMBL" id="PZPL01000002">
    <property type="protein sequence ID" value="PTL71226.1"/>
    <property type="molecule type" value="Genomic_DNA"/>
</dbReference>
<proteinExistence type="inferred from homology"/>
<dbReference type="SMART" id="SM00857">
    <property type="entry name" value="Resolvase"/>
    <property type="match status" value="1"/>
</dbReference>